<protein>
    <submittedName>
        <fullName evidence="1">Uncharacterized protein</fullName>
    </submittedName>
</protein>
<proteinExistence type="predicted"/>
<keyword evidence="2" id="KW-1185">Reference proteome</keyword>
<sequence length="132" mass="15052">MMCWWWSMICQIGGDDHHTRIYGDGKDADVIEDDEDSFGRTLGEVASWDQMRTVCRNEKDLLGETCKEEKWLKCAEFDQKGIVGCSTPKLTKPLNNDEAIDPDVGLAGYTGRWLLSRKSKMVRLSLWTGSWS</sequence>
<organism evidence="1 2">
    <name type="scientific">Sesamum angolense</name>
    <dbReference type="NCBI Taxonomy" id="2727404"/>
    <lineage>
        <taxon>Eukaryota</taxon>
        <taxon>Viridiplantae</taxon>
        <taxon>Streptophyta</taxon>
        <taxon>Embryophyta</taxon>
        <taxon>Tracheophyta</taxon>
        <taxon>Spermatophyta</taxon>
        <taxon>Magnoliopsida</taxon>
        <taxon>eudicotyledons</taxon>
        <taxon>Gunneridae</taxon>
        <taxon>Pentapetalae</taxon>
        <taxon>asterids</taxon>
        <taxon>lamiids</taxon>
        <taxon>Lamiales</taxon>
        <taxon>Pedaliaceae</taxon>
        <taxon>Sesamum</taxon>
    </lineage>
</organism>
<reference evidence="1" key="2">
    <citation type="journal article" date="2024" name="Plant">
        <title>Genomic evolution and insights into agronomic trait innovations of Sesamum species.</title>
        <authorList>
            <person name="Miao H."/>
            <person name="Wang L."/>
            <person name="Qu L."/>
            <person name="Liu H."/>
            <person name="Sun Y."/>
            <person name="Le M."/>
            <person name="Wang Q."/>
            <person name="Wei S."/>
            <person name="Zheng Y."/>
            <person name="Lin W."/>
            <person name="Duan Y."/>
            <person name="Cao H."/>
            <person name="Xiong S."/>
            <person name="Wang X."/>
            <person name="Wei L."/>
            <person name="Li C."/>
            <person name="Ma Q."/>
            <person name="Ju M."/>
            <person name="Zhao R."/>
            <person name="Li G."/>
            <person name="Mu C."/>
            <person name="Tian Q."/>
            <person name="Mei H."/>
            <person name="Zhang T."/>
            <person name="Gao T."/>
            <person name="Zhang H."/>
        </authorList>
    </citation>
    <scope>NUCLEOTIDE SEQUENCE</scope>
    <source>
        <strain evidence="1">K16</strain>
    </source>
</reference>
<name>A0AAE1WPY0_9LAMI</name>
<accession>A0AAE1WPY0</accession>
<dbReference type="PANTHER" id="PTHR37745:SF1">
    <property type="entry name" value="EXPRESSED PROTEIN"/>
    <property type="match status" value="1"/>
</dbReference>
<dbReference type="AlphaFoldDB" id="A0AAE1WPY0"/>
<evidence type="ECO:0000313" key="2">
    <source>
        <dbReference type="Proteomes" id="UP001289374"/>
    </source>
</evidence>
<gene>
    <name evidence="1" type="ORF">Sango_1572500</name>
</gene>
<comment type="caution">
    <text evidence="1">The sequence shown here is derived from an EMBL/GenBank/DDBJ whole genome shotgun (WGS) entry which is preliminary data.</text>
</comment>
<dbReference type="EMBL" id="JACGWL010000008">
    <property type="protein sequence ID" value="KAK4397359.1"/>
    <property type="molecule type" value="Genomic_DNA"/>
</dbReference>
<dbReference type="PANTHER" id="PTHR37745">
    <property type="entry name" value="EXPRESSED PROTEIN"/>
    <property type="match status" value="1"/>
</dbReference>
<dbReference type="Proteomes" id="UP001289374">
    <property type="component" value="Unassembled WGS sequence"/>
</dbReference>
<evidence type="ECO:0000313" key="1">
    <source>
        <dbReference type="EMBL" id="KAK4397359.1"/>
    </source>
</evidence>
<reference evidence="1" key="1">
    <citation type="submission" date="2020-06" db="EMBL/GenBank/DDBJ databases">
        <authorList>
            <person name="Li T."/>
            <person name="Hu X."/>
            <person name="Zhang T."/>
            <person name="Song X."/>
            <person name="Zhang H."/>
            <person name="Dai N."/>
            <person name="Sheng W."/>
            <person name="Hou X."/>
            <person name="Wei L."/>
        </authorList>
    </citation>
    <scope>NUCLEOTIDE SEQUENCE</scope>
    <source>
        <strain evidence="1">K16</strain>
        <tissue evidence="1">Leaf</tissue>
    </source>
</reference>